<dbReference type="PROSITE" id="PS50075">
    <property type="entry name" value="CARRIER"/>
    <property type="match status" value="1"/>
</dbReference>
<organism evidence="5 6">
    <name type="scientific">Streptomyces roseirectus</name>
    <dbReference type="NCBI Taxonomy" id="2768066"/>
    <lineage>
        <taxon>Bacteria</taxon>
        <taxon>Bacillati</taxon>
        <taxon>Actinomycetota</taxon>
        <taxon>Actinomycetes</taxon>
        <taxon>Kitasatosporales</taxon>
        <taxon>Streptomycetaceae</taxon>
        <taxon>Streptomyces</taxon>
    </lineage>
</organism>
<dbReference type="RefSeq" id="WP_187745997.1">
    <property type="nucleotide sequence ID" value="NZ_CP060828.1"/>
</dbReference>
<comment type="pathway">
    <text evidence="3">Lipid metabolism; fatty acid biosynthesis.</text>
</comment>
<dbReference type="GO" id="GO:0000036">
    <property type="term" value="F:acyl carrier activity"/>
    <property type="evidence" value="ECO:0007669"/>
    <property type="project" value="UniProtKB-UniRule"/>
</dbReference>
<dbReference type="EMBL" id="CP060828">
    <property type="protein sequence ID" value="QNP68958.1"/>
    <property type="molecule type" value="Genomic_DNA"/>
</dbReference>
<accession>A0A7H0I842</accession>
<keyword evidence="3" id="KW-0444">Lipid biosynthesis</keyword>
<name>A0A7H0I842_9ACTN</name>
<comment type="similarity">
    <text evidence="3">Belongs to the acyl carrier protein (ACP) family.</text>
</comment>
<dbReference type="SUPFAM" id="SSF47336">
    <property type="entry name" value="ACP-like"/>
    <property type="match status" value="1"/>
</dbReference>
<evidence type="ECO:0000313" key="6">
    <source>
        <dbReference type="Proteomes" id="UP000516052"/>
    </source>
</evidence>
<dbReference type="HAMAP" id="MF_01217">
    <property type="entry name" value="Acyl_carrier"/>
    <property type="match status" value="1"/>
</dbReference>
<sequence>MSDVYHRMVRLLQTGFGLEPDEISPDQTFDDLELDSLAMVELSLAAQEEFGVPVDDEDISPQDTVSRAAEVIEAKGVTV</sequence>
<dbReference type="Pfam" id="PF00550">
    <property type="entry name" value="PP-binding"/>
    <property type="match status" value="1"/>
</dbReference>
<keyword evidence="3" id="KW-0275">Fatty acid biosynthesis</keyword>
<comment type="PTM">
    <text evidence="3">4'-phosphopantetheine is transferred from CoA to a specific serine of apo-ACP by AcpS. This modification is essential for activity because fatty acids are bound in thioester linkage to the sulfhydryl of the prosthetic group.</text>
</comment>
<dbReference type="GO" id="GO:0005737">
    <property type="term" value="C:cytoplasm"/>
    <property type="evidence" value="ECO:0007669"/>
    <property type="project" value="UniProtKB-SubCell"/>
</dbReference>
<comment type="function">
    <text evidence="3">Carrier of the growing fatty acid chain in fatty acid biosynthesis.</text>
</comment>
<dbReference type="Gene3D" id="1.10.1200.10">
    <property type="entry name" value="ACP-like"/>
    <property type="match status" value="1"/>
</dbReference>
<reference evidence="5 6" key="1">
    <citation type="submission" date="2020-08" db="EMBL/GenBank/DDBJ databases">
        <title>A novel species.</title>
        <authorList>
            <person name="Gao J."/>
        </authorList>
    </citation>
    <scope>NUCLEOTIDE SEQUENCE [LARGE SCALE GENOMIC DNA]</scope>
    <source>
        <strain evidence="5 6">CRXT-G-22</strain>
    </source>
</reference>
<keyword evidence="2 3" id="KW-0597">Phosphoprotein</keyword>
<dbReference type="KEGG" id="sroi:IAG44_05500"/>
<comment type="subcellular location">
    <subcellularLocation>
        <location evidence="3">Cytoplasm</location>
    </subcellularLocation>
</comment>
<evidence type="ECO:0000313" key="5">
    <source>
        <dbReference type="EMBL" id="QNP68958.1"/>
    </source>
</evidence>
<dbReference type="InterPro" id="IPR009081">
    <property type="entry name" value="PP-bd_ACP"/>
</dbReference>
<dbReference type="AlphaFoldDB" id="A0A7H0I842"/>
<keyword evidence="3" id="KW-0443">Lipid metabolism</keyword>
<dbReference type="UniPathway" id="UPA00094"/>
<evidence type="ECO:0000256" key="3">
    <source>
        <dbReference type="HAMAP-Rule" id="MF_01217"/>
    </source>
</evidence>
<dbReference type="InterPro" id="IPR003231">
    <property type="entry name" value="ACP"/>
</dbReference>
<gene>
    <name evidence="3" type="primary">acpP</name>
    <name evidence="5" type="ORF">IAG44_05500</name>
</gene>
<keyword evidence="3" id="KW-0963">Cytoplasm</keyword>
<keyword evidence="6" id="KW-1185">Reference proteome</keyword>
<protein>
    <recommendedName>
        <fullName evidence="3">Acyl carrier protein</fullName>
        <shortName evidence="3">ACP</shortName>
    </recommendedName>
</protein>
<evidence type="ECO:0000259" key="4">
    <source>
        <dbReference type="PROSITE" id="PS50075"/>
    </source>
</evidence>
<feature type="modified residue" description="O-(pantetheine 4'-phosphoryl)serine" evidence="3">
    <location>
        <position position="36"/>
    </location>
</feature>
<keyword evidence="1 3" id="KW-0596">Phosphopantetheine</keyword>
<evidence type="ECO:0000256" key="2">
    <source>
        <dbReference type="ARBA" id="ARBA00022553"/>
    </source>
</evidence>
<evidence type="ECO:0000256" key="1">
    <source>
        <dbReference type="ARBA" id="ARBA00022450"/>
    </source>
</evidence>
<keyword evidence="3" id="KW-0276">Fatty acid metabolism</keyword>
<feature type="domain" description="Carrier" evidence="4">
    <location>
        <begin position="1"/>
        <end position="76"/>
    </location>
</feature>
<proteinExistence type="inferred from homology"/>
<dbReference type="InterPro" id="IPR036736">
    <property type="entry name" value="ACP-like_sf"/>
</dbReference>
<dbReference type="Proteomes" id="UP000516052">
    <property type="component" value="Chromosome"/>
</dbReference>